<dbReference type="GO" id="GO:0005739">
    <property type="term" value="C:mitochondrion"/>
    <property type="evidence" value="ECO:0007669"/>
    <property type="project" value="UniProtKB-SubCell"/>
</dbReference>
<dbReference type="Proteomes" id="UP000318582">
    <property type="component" value="Unassembled WGS sequence"/>
</dbReference>
<keyword evidence="5 10" id="KW-0808">Transferase</keyword>
<dbReference type="GO" id="GO:0009249">
    <property type="term" value="P:protein lipoylation"/>
    <property type="evidence" value="ECO:0007669"/>
    <property type="project" value="InterPro"/>
</dbReference>
<gene>
    <name evidence="10" type="primary">LIP2</name>
    <name evidence="10" type="ORF">PhCBS80983_g01169</name>
</gene>
<dbReference type="InterPro" id="IPR004143">
    <property type="entry name" value="BPL_LPL_catalytic"/>
</dbReference>
<dbReference type="EMBL" id="QEAQ01000008">
    <property type="protein sequence ID" value="TPX61361.1"/>
    <property type="molecule type" value="Genomic_DNA"/>
</dbReference>
<sequence length="258" mass="28521">MPNPRRLYQTARGYATTARPPTIATKYLSKPIAYETGLALQDHLVQQRQQQLISNVLLLLQHPPTYTAGRRVRGSDVTEGERLRALGAQYFETLRGGQTTFHGPGQLVGYPILSLPEFKLGVRTYITHLEKTLIQTLKQYDISAKTTCDTGVWVSDRKIAALGIQVRRHVTSHGFALNCNTGLDWFSHIVPCGLVGKGVTSITEELQRVTESPEVTVETVLPHLISAFGDTFGAATAPLDEVDPSVSHEIDEFIRSRS</sequence>
<keyword evidence="6" id="KW-0012">Acyltransferase</keyword>
<accession>A0A507EC75</accession>
<dbReference type="EC" id="2.3.1.181" evidence="4"/>
<organism evidence="10 11">
    <name type="scientific">Powellomyces hirtus</name>
    <dbReference type="NCBI Taxonomy" id="109895"/>
    <lineage>
        <taxon>Eukaryota</taxon>
        <taxon>Fungi</taxon>
        <taxon>Fungi incertae sedis</taxon>
        <taxon>Chytridiomycota</taxon>
        <taxon>Chytridiomycota incertae sedis</taxon>
        <taxon>Chytridiomycetes</taxon>
        <taxon>Spizellomycetales</taxon>
        <taxon>Powellomycetaceae</taxon>
        <taxon>Powellomyces</taxon>
    </lineage>
</organism>
<comment type="subcellular location">
    <subcellularLocation>
        <location evidence="1">Mitochondrion</location>
    </subcellularLocation>
</comment>
<evidence type="ECO:0000259" key="9">
    <source>
        <dbReference type="PROSITE" id="PS51733"/>
    </source>
</evidence>
<evidence type="ECO:0000256" key="3">
    <source>
        <dbReference type="ARBA" id="ARBA00007907"/>
    </source>
</evidence>
<feature type="domain" description="BPL/LPL catalytic" evidence="9">
    <location>
        <begin position="51"/>
        <end position="236"/>
    </location>
</feature>
<dbReference type="CDD" id="cd16444">
    <property type="entry name" value="LipB"/>
    <property type="match status" value="1"/>
</dbReference>
<evidence type="ECO:0000313" key="11">
    <source>
        <dbReference type="Proteomes" id="UP000318582"/>
    </source>
</evidence>
<evidence type="ECO:0000313" key="10">
    <source>
        <dbReference type="EMBL" id="TPX61361.1"/>
    </source>
</evidence>
<comment type="pathway">
    <text evidence="2">Protein modification; protein lipoylation via endogenous pathway; protein N(6)-(lipoyl)lysine from octanoyl-[acyl-carrier-protein]: step 1/2.</text>
</comment>
<dbReference type="UniPathway" id="UPA00538">
    <property type="reaction ID" value="UER00592"/>
</dbReference>
<dbReference type="PANTHER" id="PTHR10993">
    <property type="entry name" value="OCTANOYLTRANSFERASE"/>
    <property type="match status" value="1"/>
</dbReference>
<proteinExistence type="inferred from homology"/>
<dbReference type="InterPro" id="IPR045864">
    <property type="entry name" value="aa-tRNA-synth_II/BPL/LPL"/>
</dbReference>
<comment type="caution">
    <text evidence="10">The sequence shown here is derived from an EMBL/GenBank/DDBJ whole genome shotgun (WGS) entry which is preliminary data.</text>
</comment>
<keyword evidence="11" id="KW-1185">Reference proteome</keyword>
<dbReference type="Pfam" id="PF21948">
    <property type="entry name" value="LplA-B_cat"/>
    <property type="match status" value="1"/>
</dbReference>
<dbReference type="InterPro" id="IPR000544">
    <property type="entry name" value="Octanoyltransferase"/>
</dbReference>
<dbReference type="HAMAP" id="MF_00013">
    <property type="entry name" value="LipB"/>
    <property type="match status" value="1"/>
</dbReference>
<dbReference type="PANTHER" id="PTHR10993:SF7">
    <property type="entry name" value="LIPOYLTRANSFERASE 2, MITOCHONDRIAL-RELATED"/>
    <property type="match status" value="1"/>
</dbReference>
<dbReference type="PROSITE" id="PS01313">
    <property type="entry name" value="LIPB"/>
    <property type="match status" value="1"/>
</dbReference>
<evidence type="ECO:0000256" key="2">
    <source>
        <dbReference type="ARBA" id="ARBA00004821"/>
    </source>
</evidence>
<comment type="similarity">
    <text evidence="3">Belongs to the LipB family.</text>
</comment>
<dbReference type="STRING" id="109895.A0A507EC75"/>
<dbReference type="NCBIfam" id="NF010925">
    <property type="entry name" value="PRK14345.1"/>
    <property type="match status" value="1"/>
</dbReference>
<dbReference type="SUPFAM" id="SSF55681">
    <property type="entry name" value="Class II aaRS and biotin synthetases"/>
    <property type="match status" value="1"/>
</dbReference>
<reference evidence="10 11" key="1">
    <citation type="journal article" date="2019" name="Sci. Rep.">
        <title>Comparative genomics of chytrid fungi reveal insights into the obligate biotrophic and pathogenic lifestyle of Synchytrium endobioticum.</title>
        <authorList>
            <person name="van de Vossenberg B.T.L.H."/>
            <person name="Warris S."/>
            <person name="Nguyen H.D.T."/>
            <person name="van Gent-Pelzer M.P.E."/>
            <person name="Joly D.L."/>
            <person name="van de Geest H.C."/>
            <person name="Bonants P.J.M."/>
            <person name="Smith D.S."/>
            <person name="Levesque C.A."/>
            <person name="van der Lee T.A.J."/>
        </authorList>
    </citation>
    <scope>NUCLEOTIDE SEQUENCE [LARGE SCALE GENOMIC DNA]</scope>
    <source>
        <strain evidence="10 11">CBS 809.83</strain>
    </source>
</reference>
<evidence type="ECO:0000256" key="7">
    <source>
        <dbReference type="ARBA" id="ARBA00030797"/>
    </source>
</evidence>
<evidence type="ECO:0000256" key="1">
    <source>
        <dbReference type="ARBA" id="ARBA00004173"/>
    </source>
</evidence>
<dbReference type="FunFam" id="3.30.930.10:FF:000035">
    <property type="entry name" value="Putative lipoyltransferase 2, mitochondrial"/>
    <property type="match status" value="1"/>
</dbReference>
<evidence type="ECO:0000256" key="8">
    <source>
        <dbReference type="ARBA" id="ARBA00033331"/>
    </source>
</evidence>
<name>A0A507EC75_9FUNG</name>
<dbReference type="GO" id="GO:0033819">
    <property type="term" value="F:lipoyl(octanoyl) transferase activity"/>
    <property type="evidence" value="ECO:0007669"/>
    <property type="project" value="UniProtKB-EC"/>
</dbReference>
<protein>
    <recommendedName>
        <fullName evidence="4">lipoyl(octanoyl) transferase</fullName>
        <ecNumber evidence="4">2.3.1.181</ecNumber>
    </recommendedName>
    <alternativeName>
        <fullName evidence="7">Lipoate-protein ligase B</fullName>
    </alternativeName>
    <alternativeName>
        <fullName evidence="8">Lipoyl/octanoyl transferase</fullName>
    </alternativeName>
</protein>
<dbReference type="PROSITE" id="PS51733">
    <property type="entry name" value="BPL_LPL_CATALYTIC"/>
    <property type="match status" value="1"/>
</dbReference>
<evidence type="ECO:0000256" key="4">
    <source>
        <dbReference type="ARBA" id="ARBA00012334"/>
    </source>
</evidence>
<dbReference type="AlphaFoldDB" id="A0A507EC75"/>
<evidence type="ECO:0000256" key="6">
    <source>
        <dbReference type="ARBA" id="ARBA00023315"/>
    </source>
</evidence>
<dbReference type="InterPro" id="IPR020605">
    <property type="entry name" value="Octanoyltransferase_CS"/>
</dbReference>
<dbReference type="Gene3D" id="3.30.930.10">
    <property type="entry name" value="Bira Bifunctional Protein, Domain 2"/>
    <property type="match status" value="1"/>
</dbReference>
<dbReference type="NCBIfam" id="TIGR00214">
    <property type="entry name" value="lipB"/>
    <property type="match status" value="1"/>
</dbReference>
<evidence type="ECO:0000256" key="5">
    <source>
        <dbReference type="ARBA" id="ARBA00022679"/>
    </source>
</evidence>